<dbReference type="PhylomeDB" id="T1J7W5"/>
<dbReference type="Proteomes" id="UP000014500">
    <property type="component" value="Unassembled WGS sequence"/>
</dbReference>
<keyword evidence="1" id="KW-0472">Membrane</keyword>
<organism evidence="2 3">
    <name type="scientific">Strigamia maritima</name>
    <name type="common">European centipede</name>
    <name type="synonym">Geophilus maritimus</name>
    <dbReference type="NCBI Taxonomy" id="126957"/>
    <lineage>
        <taxon>Eukaryota</taxon>
        <taxon>Metazoa</taxon>
        <taxon>Ecdysozoa</taxon>
        <taxon>Arthropoda</taxon>
        <taxon>Myriapoda</taxon>
        <taxon>Chilopoda</taxon>
        <taxon>Pleurostigmophora</taxon>
        <taxon>Geophilomorpha</taxon>
        <taxon>Linotaeniidae</taxon>
        <taxon>Strigamia</taxon>
    </lineage>
</organism>
<feature type="transmembrane region" description="Helical" evidence="1">
    <location>
        <begin position="242"/>
        <end position="268"/>
    </location>
</feature>
<reference evidence="3" key="1">
    <citation type="submission" date="2011-05" db="EMBL/GenBank/DDBJ databases">
        <authorList>
            <person name="Richards S.R."/>
            <person name="Qu J."/>
            <person name="Jiang H."/>
            <person name="Jhangiani S.N."/>
            <person name="Agravi P."/>
            <person name="Goodspeed R."/>
            <person name="Gross S."/>
            <person name="Mandapat C."/>
            <person name="Jackson L."/>
            <person name="Mathew T."/>
            <person name="Pu L."/>
            <person name="Thornton R."/>
            <person name="Saada N."/>
            <person name="Wilczek-Boney K.B."/>
            <person name="Lee S."/>
            <person name="Kovar C."/>
            <person name="Wu Y."/>
            <person name="Scherer S.E."/>
            <person name="Worley K.C."/>
            <person name="Muzny D.M."/>
            <person name="Gibbs R."/>
        </authorList>
    </citation>
    <scope>NUCLEOTIDE SEQUENCE</scope>
    <source>
        <strain evidence="3">Brora</strain>
    </source>
</reference>
<evidence type="ECO:0000313" key="3">
    <source>
        <dbReference type="Proteomes" id="UP000014500"/>
    </source>
</evidence>
<reference evidence="2" key="2">
    <citation type="submission" date="2015-02" db="UniProtKB">
        <authorList>
            <consortium name="EnsemblMetazoa"/>
        </authorList>
    </citation>
    <scope>IDENTIFICATION</scope>
</reference>
<dbReference type="Pfam" id="PF21534">
    <property type="entry name" value="Rost"/>
    <property type="match status" value="1"/>
</dbReference>
<keyword evidence="1" id="KW-1133">Transmembrane helix</keyword>
<dbReference type="OMA" id="SGIYWIT"/>
<feature type="transmembrane region" description="Helical" evidence="1">
    <location>
        <begin position="62"/>
        <end position="82"/>
    </location>
</feature>
<protein>
    <submittedName>
        <fullName evidence="2">Uncharacterized protein</fullName>
    </submittedName>
</protein>
<sequence>MDAEAADGRNYHDQVVIGGGLNTLEWIYHKLHICMCVKQPKTILKSQWPITPLAWFSYRTAIAVYIDLMLITYFTNTVLFYLDQDFIVAVSHIAEFYIDLSNWGLILLTISFNFKAYVVLKYFHFLTSDVELTSQPVSFILLLFFNNLSNATAFGVSFIYWVVLYRGPPILGIFRINVCVMNSVISLLDVFLSEIPVHFAHFYQPLLVGLAYAIFTYMYHISGGSNLNADTWVYPKFIWVNISAKTIFFIMVLGCVLFIVLHALVILISWTRGRIAVRAERRAHPA</sequence>
<dbReference type="EnsemblMetazoa" id="SMAR009776-RA">
    <property type="protein sequence ID" value="SMAR009776-PA"/>
    <property type="gene ID" value="SMAR009776"/>
</dbReference>
<dbReference type="EMBL" id="JH431944">
    <property type="status" value="NOT_ANNOTATED_CDS"/>
    <property type="molecule type" value="Genomic_DNA"/>
</dbReference>
<feature type="transmembrane region" description="Helical" evidence="1">
    <location>
        <begin position="202"/>
        <end position="222"/>
    </location>
</feature>
<keyword evidence="1" id="KW-0812">Transmembrane</keyword>
<dbReference type="InterPro" id="IPR049352">
    <property type="entry name" value="Rost"/>
</dbReference>
<dbReference type="eggNOG" id="ENOG502TFHS">
    <property type="taxonomic scope" value="Eukaryota"/>
</dbReference>
<evidence type="ECO:0000313" key="2">
    <source>
        <dbReference type="EnsemblMetazoa" id="SMAR009776-PA"/>
    </source>
</evidence>
<dbReference type="AlphaFoldDB" id="T1J7W5"/>
<dbReference type="STRING" id="126957.T1J7W5"/>
<feature type="transmembrane region" description="Helical" evidence="1">
    <location>
        <begin position="140"/>
        <end position="163"/>
    </location>
</feature>
<feature type="transmembrane region" description="Helical" evidence="1">
    <location>
        <begin position="102"/>
        <end position="120"/>
    </location>
</feature>
<dbReference type="HOGENOM" id="CLU_1044190_0_0_1"/>
<name>T1J7W5_STRMM</name>
<feature type="transmembrane region" description="Helical" evidence="1">
    <location>
        <begin position="169"/>
        <end position="190"/>
    </location>
</feature>
<proteinExistence type="predicted"/>
<dbReference type="PANTHER" id="PTHR12242">
    <property type="entry name" value="OS02G0130600 PROTEIN-RELATED"/>
    <property type="match status" value="1"/>
</dbReference>
<evidence type="ECO:0000256" key="1">
    <source>
        <dbReference type="SAM" id="Phobius"/>
    </source>
</evidence>
<dbReference type="PANTHER" id="PTHR12242:SF1">
    <property type="entry name" value="MYND-TYPE DOMAIN-CONTAINING PROTEIN"/>
    <property type="match status" value="1"/>
</dbReference>
<accession>T1J7W5</accession>
<dbReference type="GO" id="GO:0016020">
    <property type="term" value="C:membrane"/>
    <property type="evidence" value="ECO:0007669"/>
    <property type="project" value="TreeGrafter"/>
</dbReference>
<keyword evidence="3" id="KW-1185">Reference proteome</keyword>